<comment type="function">
    <text evidence="6">Autophagy-specific protein that functions in response to autophagy-inducing signals as a scaffold to recruit other ATG proteins to organize preautophagosomal structure (PAS) formation. Modulates the timing and magnitude of the autophagy response, such as the size of the sequestering vesicles. Plays particularly a role in pexophagy and nucleophagy.</text>
</comment>
<evidence type="ECO:0000256" key="1">
    <source>
        <dbReference type="ARBA" id="ARBA00006259"/>
    </source>
</evidence>
<keyword evidence="4 6" id="KW-0072">Autophagy</keyword>
<evidence type="ECO:0000256" key="5">
    <source>
        <dbReference type="ARBA" id="ARBA00023136"/>
    </source>
</evidence>
<dbReference type="PANTHER" id="PTHR28005:SF1">
    <property type="entry name" value="AUTOPHAGY-RELATED PROTEIN 17"/>
    <property type="match status" value="1"/>
</dbReference>
<organism evidence="10">
    <name type="scientific">Candida tenuis (strain ATCC 10573 / BCRC 21748 / CBS 615 / JCM 9827 / NBRC 10315 / NRRL Y-1498 / VKM Y-70)</name>
    <name type="common">Yeast</name>
    <name type="synonym">Yamadazyma tenuis</name>
    <dbReference type="NCBI Taxonomy" id="590646"/>
    <lineage>
        <taxon>Eukaryota</taxon>
        <taxon>Fungi</taxon>
        <taxon>Dikarya</taxon>
        <taxon>Ascomycota</taxon>
        <taxon>Saccharomycotina</taxon>
        <taxon>Pichiomycetes</taxon>
        <taxon>Debaryomycetaceae</taxon>
        <taxon>Yamadazyma</taxon>
    </lineage>
</organism>
<evidence type="ECO:0000256" key="6">
    <source>
        <dbReference type="RuleBase" id="RU368080"/>
    </source>
</evidence>
<dbReference type="STRING" id="590646.G3B7G4"/>
<accession>G3B7G4</accession>
<dbReference type="GO" id="GO:0030295">
    <property type="term" value="F:protein kinase activator activity"/>
    <property type="evidence" value="ECO:0007669"/>
    <property type="project" value="TreeGrafter"/>
</dbReference>
<dbReference type="GO" id="GO:0000422">
    <property type="term" value="P:autophagy of mitochondrion"/>
    <property type="evidence" value="ECO:0007669"/>
    <property type="project" value="TreeGrafter"/>
</dbReference>
<dbReference type="AlphaFoldDB" id="G3B7G4"/>
<dbReference type="GeneID" id="18249546"/>
<keyword evidence="7" id="KW-0175">Coiled coil</keyword>
<reference evidence="9 10" key="1">
    <citation type="journal article" date="2011" name="Proc. Natl. Acad. Sci. U.S.A.">
        <title>Comparative genomics of xylose-fermenting fungi for enhanced biofuel production.</title>
        <authorList>
            <person name="Wohlbach D.J."/>
            <person name="Kuo A."/>
            <person name="Sato T.K."/>
            <person name="Potts K.M."/>
            <person name="Salamov A.A."/>
            <person name="LaButti K.M."/>
            <person name="Sun H."/>
            <person name="Clum A."/>
            <person name="Pangilinan J.L."/>
            <person name="Lindquist E.A."/>
            <person name="Lucas S."/>
            <person name="Lapidus A."/>
            <person name="Jin M."/>
            <person name="Gunawan C."/>
            <person name="Balan V."/>
            <person name="Dale B.E."/>
            <person name="Jeffries T.W."/>
            <person name="Zinkel R."/>
            <person name="Barry K.W."/>
            <person name="Grigoriev I.V."/>
            <person name="Gasch A.P."/>
        </authorList>
    </citation>
    <scope>NUCLEOTIDE SEQUENCE [LARGE SCALE GENOMIC DNA]</scope>
    <source>
        <strain evidence="10">ATCC 10573 / BCRC 21748 / CBS 615 / JCM 9827 / NBRC 10315 / NRRL Y-1498 / VKM Y-70</strain>
    </source>
</reference>
<evidence type="ECO:0000313" key="10">
    <source>
        <dbReference type="Proteomes" id="UP000000707"/>
    </source>
</evidence>
<dbReference type="InterPro" id="IPR045326">
    <property type="entry name" value="ATG17-like_dom"/>
</dbReference>
<dbReference type="HOGENOM" id="CLU_565132_0_0_1"/>
<dbReference type="GO" id="GO:0000045">
    <property type="term" value="P:autophagosome assembly"/>
    <property type="evidence" value="ECO:0007669"/>
    <property type="project" value="TreeGrafter"/>
</dbReference>
<feature type="coiled-coil region" evidence="7">
    <location>
        <begin position="203"/>
        <end position="230"/>
    </location>
</feature>
<dbReference type="Proteomes" id="UP000000707">
    <property type="component" value="Unassembled WGS sequence"/>
</dbReference>
<dbReference type="InterPro" id="IPR007240">
    <property type="entry name" value="Atg17"/>
</dbReference>
<comment type="similarity">
    <text evidence="1 6">Belongs to the ATG17 family.</text>
</comment>
<name>G3B7G4_CANTC</name>
<sequence>MNEFSRDNLIECRDHAKKALNEARELCNTANTSISNLINKLVVELSDHLEHIDAKYKQFQMVNDLIANYIAFLNDKVHNDCIGKYNVEYAKLQQVMQEFNEIIDSLDKVKVPEFLIQESSTNDLSLEQGVSLKHFISVDEIELLFGNISIHHENMTKLHEFMDKSFRETAQLPFNKVINKRFQQMFKTHDDLMTFQSMNNDGIQSILKENESLEQELVSLLQMLTNHYDQCMVGLNEFGKSSLHINYDVLAQDSEESVSVLKDLRSIYDIIINNEIRGKKIVKSFETYTDKLMGQIKDLDKIYNKFKSTNLFQIIIFLNKYHEINGKLDLTNYHHIIDQLIYYYRNFLSIYKNKYLVEFHHQQFTYPRQFLTKLNRFLNDELYQFHQNERDRRINWLTKYGEFIPKQFKLPGDKQPSVVQVITEGLNDNDDNEANGVFMEKQLLDLIKSLM</sequence>
<dbReference type="PANTHER" id="PTHR28005">
    <property type="entry name" value="AUTOPHAGY-RELATED PROTEIN 17"/>
    <property type="match status" value="1"/>
</dbReference>
<protein>
    <recommendedName>
        <fullName evidence="2 6">Autophagy-related protein 17</fullName>
    </recommendedName>
</protein>
<evidence type="ECO:0000256" key="2">
    <source>
        <dbReference type="ARBA" id="ARBA00013806"/>
    </source>
</evidence>
<dbReference type="eggNOG" id="ENOG502RW77">
    <property type="taxonomic scope" value="Eukaryota"/>
</dbReference>
<comment type="subcellular location">
    <subcellularLocation>
        <location evidence="6">Cytoplasm</location>
    </subcellularLocation>
    <subcellularLocation>
        <location evidence="6">Preautophagosomal structure membrane</location>
        <topology evidence="6">Peripheral membrane protein</topology>
    </subcellularLocation>
</comment>
<feature type="domain" description="Autophagy protein ATG17-like" evidence="8">
    <location>
        <begin position="19"/>
        <end position="404"/>
    </location>
</feature>
<evidence type="ECO:0000256" key="3">
    <source>
        <dbReference type="ARBA" id="ARBA00022490"/>
    </source>
</evidence>
<dbReference type="GO" id="GO:0060090">
    <property type="term" value="F:molecular adaptor activity"/>
    <property type="evidence" value="ECO:0007669"/>
    <property type="project" value="TreeGrafter"/>
</dbReference>
<dbReference type="GO" id="GO:1990316">
    <property type="term" value="C:Atg1/ULK1 kinase complex"/>
    <property type="evidence" value="ECO:0007669"/>
    <property type="project" value="TreeGrafter"/>
</dbReference>
<dbReference type="Pfam" id="PF04108">
    <property type="entry name" value="ATG17_like"/>
    <property type="match status" value="1"/>
</dbReference>
<keyword evidence="5" id="KW-0472">Membrane</keyword>
<evidence type="ECO:0000256" key="7">
    <source>
        <dbReference type="SAM" id="Coils"/>
    </source>
</evidence>
<dbReference type="EMBL" id="GL996527">
    <property type="protein sequence ID" value="EGV62272.1"/>
    <property type="molecule type" value="Genomic_DNA"/>
</dbReference>
<dbReference type="GO" id="GO:0034727">
    <property type="term" value="P:piecemeal microautophagy of the nucleus"/>
    <property type="evidence" value="ECO:0007669"/>
    <property type="project" value="TreeGrafter"/>
</dbReference>
<proteinExistence type="inferred from homology"/>
<dbReference type="OrthoDB" id="1937984at2759"/>
<gene>
    <name evidence="9" type="ORF">CANTEDRAFT_131642</name>
</gene>
<keyword evidence="3 6" id="KW-0963">Cytoplasm</keyword>
<dbReference type="KEGG" id="cten:18249546"/>
<dbReference type="GO" id="GO:0034045">
    <property type="term" value="C:phagophore assembly site membrane"/>
    <property type="evidence" value="ECO:0007669"/>
    <property type="project" value="UniProtKB-SubCell"/>
</dbReference>
<evidence type="ECO:0000259" key="8">
    <source>
        <dbReference type="Pfam" id="PF04108"/>
    </source>
</evidence>
<evidence type="ECO:0000256" key="4">
    <source>
        <dbReference type="ARBA" id="ARBA00023006"/>
    </source>
</evidence>
<keyword evidence="10" id="KW-1185">Reference proteome</keyword>
<evidence type="ECO:0000313" key="9">
    <source>
        <dbReference type="EMBL" id="EGV62272.1"/>
    </source>
</evidence>